<proteinExistence type="predicted"/>
<keyword evidence="1" id="KW-0479">Metal-binding</keyword>
<feature type="domain" description="HIRAN" evidence="3">
    <location>
        <begin position="57"/>
        <end position="155"/>
    </location>
</feature>
<dbReference type="SMART" id="SM00910">
    <property type="entry name" value="HIRAN"/>
    <property type="match status" value="1"/>
</dbReference>
<dbReference type="Proteomes" id="UP000886602">
    <property type="component" value="Unassembled WGS sequence"/>
</dbReference>
<organism evidence="4 5">
    <name type="scientific">Candidatus Propionivibrio dominans</name>
    <dbReference type="NCBI Taxonomy" id="2954373"/>
    <lineage>
        <taxon>Bacteria</taxon>
        <taxon>Pseudomonadati</taxon>
        <taxon>Pseudomonadota</taxon>
        <taxon>Betaproteobacteria</taxon>
        <taxon>Rhodocyclales</taxon>
        <taxon>Rhodocyclaceae</taxon>
        <taxon>Propionivibrio</taxon>
    </lineage>
</organism>
<dbReference type="GO" id="GO:0003676">
    <property type="term" value="F:nucleic acid binding"/>
    <property type="evidence" value="ECO:0007669"/>
    <property type="project" value="InterPro"/>
</dbReference>
<reference evidence="4" key="1">
    <citation type="submission" date="2020-10" db="EMBL/GenBank/DDBJ databases">
        <title>Connecting structure to function with the recovery of over 1000 high-quality activated sludge metagenome-assembled genomes encoding full-length rRNA genes using long-read sequencing.</title>
        <authorList>
            <person name="Singleton C.M."/>
            <person name="Petriglieri F."/>
            <person name="Kristensen J.M."/>
            <person name="Kirkegaard R.H."/>
            <person name="Michaelsen T.Y."/>
            <person name="Andersen M.H."/>
            <person name="Karst S.M."/>
            <person name="Dueholm M.S."/>
            <person name="Nielsen P.H."/>
            <person name="Albertsen M."/>
        </authorList>
    </citation>
    <scope>NUCLEOTIDE SEQUENCE</scope>
    <source>
        <strain evidence="4">EsbW_18-Q3-R4-48_MAXAC.044</strain>
    </source>
</reference>
<sequence>MNFLALHSLRSDSGLYPEGNAPGVRRNDDSTLVQLLLSLLVICLIGLPPAHAESVKILVQSSPLAGSQFYAVARVWDEIRPGDRLTLTREPDNRHDRNAVRVDWNGQQLGYVPRAENRAVARALDAGEKLEARVSKLRKDPNPWQRVEFEVYLIL</sequence>
<dbReference type="EMBL" id="JADJNC010000010">
    <property type="protein sequence ID" value="MBK7422949.1"/>
    <property type="molecule type" value="Genomic_DNA"/>
</dbReference>
<protein>
    <submittedName>
        <fullName evidence="4">HIRAN domain-containing protein</fullName>
    </submittedName>
</protein>
<keyword evidence="2" id="KW-0378">Hydrolase</keyword>
<dbReference type="Pfam" id="PF08797">
    <property type="entry name" value="HIRAN"/>
    <property type="match status" value="1"/>
</dbReference>
<evidence type="ECO:0000313" key="5">
    <source>
        <dbReference type="Proteomes" id="UP000886602"/>
    </source>
</evidence>
<dbReference type="GO" id="GO:0008270">
    <property type="term" value="F:zinc ion binding"/>
    <property type="evidence" value="ECO:0007669"/>
    <property type="project" value="InterPro"/>
</dbReference>
<dbReference type="GO" id="GO:0016818">
    <property type="term" value="F:hydrolase activity, acting on acid anhydrides, in phosphorus-containing anhydrides"/>
    <property type="evidence" value="ECO:0007669"/>
    <property type="project" value="InterPro"/>
</dbReference>
<dbReference type="AlphaFoldDB" id="A0A9D7F6E3"/>
<comment type="caution">
    <text evidence="4">The sequence shown here is derived from an EMBL/GenBank/DDBJ whole genome shotgun (WGS) entry which is preliminary data.</text>
</comment>
<evidence type="ECO:0000256" key="2">
    <source>
        <dbReference type="ARBA" id="ARBA00022801"/>
    </source>
</evidence>
<evidence type="ECO:0000256" key="1">
    <source>
        <dbReference type="ARBA" id="ARBA00022723"/>
    </source>
</evidence>
<dbReference type="InterPro" id="IPR014905">
    <property type="entry name" value="HIRAN"/>
</dbReference>
<dbReference type="Gene3D" id="3.30.70.2330">
    <property type="match status" value="1"/>
</dbReference>
<name>A0A9D7F6E3_9RHOO</name>
<accession>A0A9D7F6E3</accession>
<evidence type="ECO:0000259" key="3">
    <source>
        <dbReference type="SMART" id="SM00910"/>
    </source>
</evidence>
<evidence type="ECO:0000313" key="4">
    <source>
        <dbReference type="EMBL" id="MBK7422949.1"/>
    </source>
</evidence>
<gene>
    <name evidence="4" type="ORF">IPJ48_07570</name>
</gene>